<dbReference type="NCBIfam" id="NF047500">
    <property type="entry name" value="choline_R_CudC"/>
    <property type="match status" value="1"/>
</dbReference>
<keyword evidence="2 4" id="KW-0238">DNA-binding</keyword>
<evidence type="ECO:0000313" key="5">
    <source>
        <dbReference type="EMBL" id="RNA67090.1"/>
    </source>
</evidence>
<dbReference type="InterPro" id="IPR036388">
    <property type="entry name" value="WH-like_DNA-bd_sf"/>
</dbReference>
<keyword evidence="6" id="KW-1185">Reference proteome</keyword>
<dbReference type="GO" id="GO:0003677">
    <property type="term" value="F:DNA binding"/>
    <property type="evidence" value="ECO:0007669"/>
    <property type="project" value="UniProtKB-UniRule"/>
</dbReference>
<name>A0A3M7TS17_9BACI</name>
<dbReference type="EMBL" id="RHIB01000003">
    <property type="protein sequence ID" value="RNA67090.1"/>
    <property type="molecule type" value="Genomic_DNA"/>
</dbReference>
<dbReference type="OrthoDB" id="9800374at2"/>
<evidence type="ECO:0000256" key="2">
    <source>
        <dbReference type="ARBA" id="ARBA00023125"/>
    </source>
</evidence>
<comment type="caution">
    <text evidence="5">The sequence shown here is derived from an EMBL/GenBank/DDBJ whole genome shotgun (WGS) entry which is preliminary data.</text>
</comment>
<evidence type="ECO:0000256" key="1">
    <source>
        <dbReference type="ARBA" id="ARBA00023015"/>
    </source>
</evidence>
<evidence type="ECO:0000313" key="6">
    <source>
        <dbReference type="Proteomes" id="UP000278746"/>
    </source>
</evidence>
<dbReference type="RefSeq" id="WP_122901187.1">
    <property type="nucleotide sequence ID" value="NZ_RHIB01000003.1"/>
</dbReference>
<dbReference type="InterPro" id="IPR036390">
    <property type="entry name" value="WH_DNA-bd_sf"/>
</dbReference>
<dbReference type="PANTHER" id="PTHR38465">
    <property type="entry name" value="HTH-TYPE TRANSCRIPTIONAL REGULATOR MJ1563-RELATED"/>
    <property type="match status" value="1"/>
</dbReference>
<organism evidence="5 6">
    <name type="scientific">Alteribacter keqinensis</name>
    <dbReference type="NCBI Taxonomy" id="2483800"/>
    <lineage>
        <taxon>Bacteria</taxon>
        <taxon>Bacillati</taxon>
        <taxon>Bacillota</taxon>
        <taxon>Bacilli</taxon>
        <taxon>Bacillales</taxon>
        <taxon>Bacillaceae</taxon>
        <taxon>Alteribacter</taxon>
    </lineage>
</organism>
<dbReference type="PIRSF" id="PIRSF006707">
    <property type="entry name" value="MJ1563"/>
    <property type="match status" value="1"/>
</dbReference>
<dbReference type="Proteomes" id="UP000278746">
    <property type="component" value="Unassembled WGS sequence"/>
</dbReference>
<dbReference type="PANTHER" id="PTHR38465:SF1">
    <property type="entry name" value="HTH-TYPE TRANSCRIPTIONAL REGULATOR MJ1563-RELATED"/>
    <property type="match status" value="1"/>
</dbReference>
<protein>
    <recommendedName>
        <fullName evidence="4">HTH-type transcriptional regulator</fullName>
    </recommendedName>
</protein>
<evidence type="ECO:0000256" key="4">
    <source>
        <dbReference type="PIRNR" id="PIRNR006707"/>
    </source>
</evidence>
<gene>
    <name evidence="5" type="ORF">EBO34_18045</name>
</gene>
<reference evidence="5 6" key="1">
    <citation type="submission" date="2018-10" db="EMBL/GenBank/DDBJ databases">
        <title>Bacillus Keqinensis sp. nov., a moderately halophilic bacterium isolated from a saline-alkaline lake.</title>
        <authorList>
            <person name="Wang H."/>
        </authorList>
    </citation>
    <scope>NUCLEOTIDE SEQUENCE [LARGE SCALE GENOMIC DNA]</scope>
    <source>
        <strain evidence="5 6">KQ-3</strain>
    </source>
</reference>
<proteinExistence type="inferred from homology"/>
<evidence type="ECO:0000256" key="3">
    <source>
        <dbReference type="ARBA" id="ARBA00023163"/>
    </source>
</evidence>
<dbReference type="Gene3D" id="1.10.10.10">
    <property type="entry name" value="Winged helix-like DNA-binding domain superfamily/Winged helix DNA-binding domain"/>
    <property type="match status" value="1"/>
</dbReference>
<comment type="similarity">
    <text evidence="4">Belongs to the GbsR family.</text>
</comment>
<dbReference type="InterPro" id="IPR052362">
    <property type="entry name" value="HTH-GbsR_regulator"/>
</dbReference>
<dbReference type="AlphaFoldDB" id="A0A3M7TS17"/>
<keyword evidence="1 4" id="KW-0805">Transcription regulation</keyword>
<keyword evidence="3 4" id="KW-0804">Transcription</keyword>
<accession>A0A3M7TS17</accession>
<dbReference type="InterPro" id="IPR026282">
    <property type="entry name" value="MJ1563"/>
</dbReference>
<dbReference type="SUPFAM" id="SSF46785">
    <property type="entry name" value="Winged helix' DNA-binding domain"/>
    <property type="match status" value="1"/>
</dbReference>
<sequence length="184" mass="21657">MSPNEDQDKQIIDDAKDLVIDSIAETMDLYGVTRSTGTLYGTMYFEEDMTLDQMRTKLEMSKPSMSTGVKKLQDYEIVKKSFKRGSRKNIYQAEKDFFRFFNKFFTHKWEREVKLNLEAIADAQKMLDEVLHSESSSHEAREEALKVYRQLENSKPYYYWLESLVASIRSGRIFESVPVENKKE</sequence>